<proteinExistence type="predicted"/>
<dbReference type="Proteomes" id="UP000831701">
    <property type="component" value="Chromosome 7"/>
</dbReference>
<evidence type="ECO:0000313" key="1">
    <source>
        <dbReference type="EMBL" id="KAI3370400.1"/>
    </source>
</evidence>
<keyword evidence="2" id="KW-1185">Reference proteome</keyword>
<evidence type="ECO:0000313" key="2">
    <source>
        <dbReference type="Proteomes" id="UP000831701"/>
    </source>
</evidence>
<dbReference type="EMBL" id="CM041537">
    <property type="protein sequence ID" value="KAI3370400.1"/>
    <property type="molecule type" value="Genomic_DNA"/>
</dbReference>
<comment type="caution">
    <text evidence="1">The sequence shown here is derived from an EMBL/GenBank/DDBJ whole genome shotgun (WGS) entry which is preliminary data.</text>
</comment>
<reference evidence="1" key="1">
    <citation type="submission" date="2022-04" db="EMBL/GenBank/DDBJ databases">
        <title>Jade perch genome.</title>
        <authorList>
            <person name="Chao B."/>
        </authorList>
    </citation>
    <scope>NUCLEOTIDE SEQUENCE</scope>
    <source>
        <strain evidence="1">CB-2022</strain>
    </source>
</reference>
<gene>
    <name evidence="1" type="ORF">L3Q82_025164</name>
</gene>
<organism evidence="1 2">
    <name type="scientific">Scortum barcoo</name>
    <name type="common">barcoo grunter</name>
    <dbReference type="NCBI Taxonomy" id="214431"/>
    <lineage>
        <taxon>Eukaryota</taxon>
        <taxon>Metazoa</taxon>
        <taxon>Chordata</taxon>
        <taxon>Craniata</taxon>
        <taxon>Vertebrata</taxon>
        <taxon>Euteleostomi</taxon>
        <taxon>Actinopterygii</taxon>
        <taxon>Neopterygii</taxon>
        <taxon>Teleostei</taxon>
        <taxon>Neoteleostei</taxon>
        <taxon>Acanthomorphata</taxon>
        <taxon>Eupercaria</taxon>
        <taxon>Centrarchiformes</taxon>
        <taxon>Terapontoidei</taxon>
        <taxon>Terapontidae</taxon>
        <taxon>Scortum</taxon>
    </lineage>
</organism>
<protein>
    <submittedName>
        <fullName evidence="1">Uncharacterized protein</fullName>
    </submittedName>
</protein>
<name>A0ACB8WQS9_9TELE</name>
<accession>A0ACB8WQS9</accession>
<feature type="non-terminal residue" evidence="1">
    <location>
        <position position="1"/>
    </location>
</feature>
<sequence length="379" mass="41883">FIPTASMSAGGGTPYIGSKISLISKAQIRYEGILSSVDIERSTVALAKVKSFGTEDRHTDRPVPPKDEIYEYIIFRGSDIKDITVSEPSKPHHGLPRDPAIVQSSIDSSSAAYYPRWSPYRDMMPTYNQLAASSLLNQQYNAALGLVPGLHGIPARRAPMVEQAVQTLPLASTAQKKGKASTQPQSKQPVRPNQRAARGGSQAQKENVSSRQTPSQPNAAKVQVQSTENQKQRQKQGAGSRRSRNRSRGQLLVKNSKASTLQFESDFDFETANAQFKDDLTKEVIVEKVESGEAQDDPVIQEDILGEKYYDKAKCFFDNISSDLKPRWRTTWAEEKKLNMETFGVPGRFLRGRGFRGRGRGGQSATEQRPLPKVGSGRV</sequence>